<protein>
    <submittedName>
        <fullName evidence="2">DUF4879 domain protein</fullName>
    </submittedName>
</protein>
<dbReference type="InterPro" id="IPR032624">
    <property type="entry name" value="DUF4879"/>
</dbReference>
<organism evidence="2 3">
    <name type="scientific">Campylobacter avium LMG 24591</name>
    <dbReference type="NCBI Taxonomy" id="522484"/>
    <lineage>
        <taxon>Bacteria</taxon>
        <taxon>Pseudomonadati</taxon>
        <taxon>Campylobacterota</taxon>
        <taxon>Epsilonproteobacteria</taxon>
        <taxon>Campylobacterales</taxon>
        <taxon>Campylobacteraceae</taxon>
        <taxon>Campylobacter</taxon>
    </lineage>
</organism>
<dbReference type="KEGG" id="cavi:CAV_0476"/>
<dbReference type="RefSeq" id="WP_094324922.1">
    <property type="nucleotide sequence ID" value="NZ_CP022347.1"/>
</dbReference>
<dbReference type="AlphaFoldDB" id="A0A222MWY6"/>
<dbReference type="Gene3D" id="2.60.40.2870">
    <property type="match status" value="1"/>
</dbReference>
<dbReference type="OrthoDB" id="5323736at2"/>
<feature type="signal peptide" evidence="1">
    <location>
        <begin position="1"/>
        <end position="21"/>
    </location>
</feature>
<sequence length="196" mass="21347">MKNKFFLTVALSALCLVFLNAKDVDPTEGKEKISRAGLDMYVNPDSPLKEGFLNGKYDKSLTQIKELFEKDKQNPRAPAPPVSGVGIWLVASEKGGEELIAPGQTQTNRNHGGSTMYVSTVVKGYGGISSDFASYGGPGFILNYVDNIPIDFNGDRIVDGWLISWDLSGKSPGGQFLYTARSMNPGPTMQTYINIR</sequence>
<keyword evidence="3" id="KW-1185">Reference proteome</keyword>
<proteinExistence type="predicted"/>
<dbReference type="Pfam" id="PF16219">
    <property type="entry name" value="DUF4879"/>
    <property type="match status" value="1"/>
</dbReference>
<keyword evidence="1" id="KW-0732">Signal</keyword>
<accession>A0A222MWY6</accession>
<reference evidence="2 3" key="1">
    <citation type="submission" date="2017-07" db="EMBL/GenBank/DDBJ databases">
        <title>Analysis of two Campylobacter avium genomes and identification of a novel hippuricase gene.</title>
        <authorList>
            <person name="Miller W.G."/>
            <person name="Chapman M.H."/>
            <person name="Yee E."/>
            <person name="Revez J."/>
            <person name="Bono J.L."/>
            <person name="Rossi M."/>
        </authorList>
    </citation>
    <scope>NUCLEOTIDE SEQUENCE [LARGE SCALE GENOMIC DNA]</scope>
    <source>
        <strain evidence="2 3">LMG 24591</strain>
    </source>
</reference>
<feature type="chain" id="PRO_5013121299" evidence="1">
    <location>
        <begin position="22"/>
        <end position="196"/>
    </location>
</feature>
<gene>
    <name evidence="2" type="ORF">CAV_0476</name>
</gene>
<evidence type="ECO:0000313" key="3">
    <source>
        <dbReference type="Proteomes" id="UP000201169"/>
    </source>
</evidence>
<evidence type="ECO:0000256" key="1">
    <source>
        <dbReference type="SAM" id="SignalP"/>
    </source>
</evidence>
<dbReference type="EMBL" id="CP022347">
    <property type="protein sequence ID" value="ASQ30142.1"/>
    <property type="molecule type" value="Genomic_DNA"/>
</dbReference>
<name>A0A222MWY6_9BACT</name>
<dbReference type="Proteomes" id="UP000201169">
    <property type="component" value="Chromosome"/>
</dbReference>
<evidence type="ECO:0000313" key="2">
    <source>
        <dbReference type="EMBL" id="ASQ30142.1"/>
    </source>
</evidence>